<accession>A0ABR0R4A8</accession>
<dbReference type="Proteomes" id="UP001358586">
    <property type="component" value="Chromosome 1"/>
</dbReference>
<keyword evidence="2" id="KW-1185">Reference proteome</keyword>
<comment type="caution">
    <text evidence="1">The sequence shown here is derived from an EMBL/GenBank/DDBJ whole genome shotgun (WGS) entry which is preliminary data.</text>
</comment>
<protein>
    <recommendedName>
        <fullName evidence="3">Retrotransposon gag domain-containing protein</fullName>
    </recommendedName>
</protein>
<sequence length="144" mass="16816">MKTLSRTDGSPWSWHYHKCGSSSRQFYVEVYQDDLMWKPEQLKAVKIEFLQEVKWAKIDETLKSYSNDPFIPHRLTFNILSSFKFPNVLYSSANNPKDLANCNNHMNTLDAPDAVKYRAFSMTLSHTAQAWYLSLPNGLVHYFD</sequence>
<evidence type="ECO:0008006" key="3">
    <source>
        <dbReference type="Google" id="ProtNLM"/>
    </source>
</evidence>
<gene>
    <name evidence="1" type="ORF">PVK06_002685</name>
</gene>
<reference evidence="1 2" key="1">
    <citation type="submission" date="2023-03" db="EMBL/GenBank/DDBJ databases">
        <title>WGS of Gossypium arboreum.</title>
        <authorList>
            <person name="Yu D."/>
        </authorList>
    </citation>
    <scope>NUCLEOTIDE SEQUENCE [LARGE SCALE GENOMIC DNA]</scope>
    <source>
        <tissue evidence="1">Leaf</tissue>
    </source>
</reference>
<evidence type="ECO:0000313" key="2">
    <source>
        <dbReference type="Proteomes" id="UP001358586"/>
    </source>
</evidence>
<evidence type="ECO:0000313" key="1">
    <source>
        <dbReference type="EMBL" id="KAK5846399.1"/>
    </source>
</evidence>
<name>A0ABR0R4A8_GOSAR</name>
<proteinExistence type="predicted"/>
<dbReference type="EMBL" id="JARKNE010000001">
    <property type="protein sequence ID" value="KAK5846399.1"/>
    <property type="molecule type" value="Genomic_DNA"/>
</dbReference>
<organism evidence="1 2">
    <name type="scientific">Gossypium arboreum</name>
    <name type="common">Tree cotton</name>
    <name type="synonym">Gossypium nanking</name>
    <dbReference type="NCBI Taxonomy" id="29729"/>
    <lineage>
        <taxon>Eukaryota</taxon>
        <taxon>Viridiplantae</taxon>
        <taxon>Streptophyta</taxon>
        <taxon>Embryophyta</taxon>
        <taxon>Tracheophyta</taxon>
        <taxon>Spermatophyta</taxon>
        <taxon>Magnoliopsida</taxon>
        <taxon>eudicotyledons</taxon>
        <taxon>Gunneridae</taxon>
        <taxon>Pentapetalae</taxon>
        <taxon>rosids</taxon>
        <taxon>malvids</taxon>
        <taxon>Malvales</taxon>
        <taxon>Malvaceae</taxon>
        <taxon>Malvoideae</taxon>
        <taxon>Gossypium</taxon>
    </lineage>
</organism>